<dbReference type="PANTHER" id="PTHR35089">
    <property type="entry name" value="CHAPERONE PROTEIN SKP"/>
    <property type="match status" value="1"/>
</dbReference>
<reference evidence="4 5" key="1">
    <citation type="journal article" date="2018" name="Nat. Biotechnol.">
        <title>A standardized bacterial taxonomy based on genome phylogeny substantially revises the tree of life.</title>
        <authorList>
            <person name="Parks D.H."/>
            <person name="Chuvochina M."/>
            <person name="Waite D.W."/>
            <person name="Rinke C."/>
            <person name="Skarshewski A."/>
            <person name="Chaumeil P.A."/>
            <person name="Hugenholtz P."/>
        </authorList>
    </citation>
    <scope>NUCLEOTIDE SEQUENCE [LARGE SCALE GENOMIC DNA]</scope>
    <source>
        <strain evidence="4">UBA10707</strain>
    </source>
</reference>
<feature type="signal peptide" evidence="3">
    <location>
        <begin position="1"/>
        <end position="34"/>
    </location>
</feature>
<dbReference type="GO" id="GO:0051082">
    <property type="term" value="F:unfolded protein binding"/>
    <property type="evidence" value="ECO:0007669"/>
    <property type="project" value="InterPro"/>
</dbReference>
<dbReference type="GO" id="GO:0005829">
    <property type="term" value="C:cytosol"/>
    <property type="evidence" value="ECO:0007669"/>
    <property type="project" value="TreeGrafter"/>
</dbReference>
<accession>A0A356LHQ1</accession>
<gene>
    <name evidence="4" type="ORF">DD666_12875</name>
</gene>
<keyword evidence="2 3" id="KW-0732">Signal</keyword>
<dbReference type="PANTHER" id="PTHR35089:SF1">
    <property type="entry name" value="CHAPERONE PROTEIN SKP"/>
    <property type="match status" value="1"/>
</dbReference>
<dbReference type="InterPro" id="IPR005632">
    <property type="entry name" value="Chaperone_Skp"/>
</dbReference>
<dbReference type="InterPro" id="IPR024930">
    <property type="entry name" value="Skp_dom_sf"/>
</dbReference>
<dbReference type="SMART" id="SM00935">
    <property type="entry name" value="OmpH"/>
    <property type="match status" value="1"/>
</dbReference>
<organism evidence="4 5">
    <name type="scientific">Advenella kashmirensis</name>
    <dbReference type="NCBI Taxonomy" id="310575"/>
    <lineage>
        <taxon>Bacteria</taxon>
        <taxon>Pseudomonadati</taxon>
        <taxon>Pseudomonadota</taxon>
        <taxon>Betaproteobacteria</taxon>
        <taxon>Burkholderiales</taxon>
        <taxon>Alcaligenaceae</taxon>
    </lineage>
</organism>
<dbReference type="Proteomes" id="UP000264036">
    <property type="component" value="Unassembled WGS sequence"/>
</dbReference>
<dbReference type="Pfam" id="PF03938">
    <property type="entry name" value="OmpH"/>
    <property type="match status" value="1"/>
</dbReference>
<sequence>MSFSLAHTKFNKRTINQLLVATVLGVSASSVAFAQTAGKAADKKPANAASAAAESAPVSNIKIGFVNTEKILRDSAPAKDAQTKIEGEFKKRDSELQKLASTLRTKYESFDKNAPVMSDSDRTKAQRELSDLDTDLQRKRREFQEDFNRRRNEAFSGIVEKANAAIKNIAEKQNYDLIVQDAVTVSPRIDITDTVIKALDNGK</sequence>
<name>A0A356LHQ1_9BURK</name>
<feature type="chain" id="PRO_5016750939" evidence="3">
    <location>
        <begin position="35"/>
        <end position="203"/>
    </location>
</feature>
<evidence type="ECO:0000256" key="1">
    <source>
        <dbReference type="ARBA" id="ARBA00009091"/>
    </source>
</evidence>
<comment type="caution">
    <text evidence="4">The sequence shown here is derived from an EMBL/GenBank/DDBJ whole genome shotgun (WGS) entry which is preliminary data.</text>
</comment>
<proteinExistence type="inferred from homology"/>
<dbReference type="AlphaFoldDB" id="A0A356LHQ1"/>
<dbReference type="SUPFAM" id="SSF111384">
    <property type="entry name" value="OmpH-like"/>
    <property type="match status" value="1"/>
</dbReference>
<evidence type="ECO:0000313" key="4">
    <source>
        <dbReference type="EMBL" id="HBP30298.1"/>
    </source>
</evidence>
<evidence type="ECO:0000256" key="3">
    <source>
        <dbReference type="SAM" id="SignalP"/>
    </source>
</evidence>
<evidence type="ECO:0000256" key="2">
    <source>
        <dbReference type="ARBA" id="ARBA00022729"/>
    </source>
</evidence>
<dbReference type="EMBL" id="DOEK01000029">
    <property type="protein sequence ID" value="HBP30298.1"/>
    <property type="molecule type" value="Genomic_DNA"/>
</dbReference>
<evidence type="ECO:0000313" key="5">
    <source>
        <dbReference type="Proteomes" id="UP000264036"/>
    </source>
</evidence>
<comment type="similarity">
    <text evidence="1">Belongs to the Skp family.</text>
</comment>
<dbReference type="GO" id="GO:0050821">
    <property type="term" value="P:protein stabilization"/>
    <property type="evidence" value="ECO:0007669"/>
    <property type="project" value="TreeGrafter"/>
</dbReference>
<dbReference type="Gene3D" id="3.30.910.20">
    <property type="entry name" value="Skp domain"/>
    <property type="match status" value="1"/>
</dbReference>
<protein>
    <submittedName>
        <fullName evidence="4">Molecular chaperone Skp</fullName>
    </submittedName>
</protein>